<dbReference type="Proteomes" id="UP000314285">
    <property type="component" value="Unassembled WGS sequence"/>
</dbReference>
<dbReference type="EMBL" id="VFBM01000001">
    <property type="protein sequence ID" value="TNX93941.1"/>
    <property type="molecule type" value="Genomic_DNA"/>
</dbReference>
<dbReference type="GeneID" id="56305632"/>
<evidence type="ECO:0000313" key="2">
    <source>
        <dbReference type="Proteomes" id="UP000314285"/>
    </source>
</evidence>
<dbReference type="KEGG" id="arj:DOM24_05975"/>
<sequence>MKKKLIETSRKSYKLWFNSMSDQEREELSAIGIQCRADAQFFKQEILDIHSHLNNLKLKENRLLFNKFINRFLALIPKNIHSYIDRESLEADSDYRAWLINRQMFVFNYLIAKSNFDLSKGENYSHILWSPVIDSATPQQCYDFNNKIFKITDIEFQRSATEHWSKPKKGCKCSLISINNRQAEKYISL</sequence>
<proteinExistence type="predicted"/>
<dbReference type="AlphaFoldDB" id="A0A8H2K1R7"/>
<protein>
    <submittedName>
        <fullName evidence="1">Uncharacterized protein</fullName>
    </submittedName>
</protein>
<gene>
    <name evidence="1" type="ORF">FHY67_00290</name>
</gene>
<organism evidence="1 2">
    <name type="scientific">Acinetobacter radioresistens</name>
    <dbReference type="NCBI Taxonomy" id="40216"/>
    <lineage>
        <taxon>Bacteria</taxon>
        <taxon>Pseudomonadati</taxon>
        <taxon>Pseudomonadota</taxon>
        <taxon>Gammaproteobacteria</taxon>
        <taxon>Moraxellales</taxon>
        <taxon>Moraxellaceae</taxon>
        <taxon>Acinetobacter</taxon>
    </lineage>
</organism>
<reference evidence="1 2" key="1">
    <citation type="submission" date="2019-06" db="EMBL/GenBank/DDBJ databases">
        <title>Genome of Acinetobacter radioresistens APH1, a phenol degrading strain.</title>
        <authorList>
            <person name="Liu Y."/>
        </authorList>
    </citation>
    <scope>NUCLEOTIDE SEQUENCE [LARGE SCALE GENOMIC DNA]</scope>
    <source>
        <strain evidence="1 2">APH1</strain>
    </source>
</reference>
<name>A0A8H2K1R7_ACIRA</name>
<comment type="caution">
    <text evidence="1">The sequence shown here is derived from an EMBL/GenBank/DDBJ whole genome shotgun (WGS) entry which is preliminary data.</text>
</comment>
<dbReference type="RefSeq" id="WP_034669995.1">
    <property type="nucleotide sequence ID" value="NZ_CP027365.1"/>
</dbReference>
<evidence type="ECO:0000313" key="1">
    <source>
        <dbReference type="EMBL" id="TNX93941.1"/>
    </source>
</evidence>
<accession>A0A8H2K1R7</accession>